<evidence type="ECO:0000313" key="2">
    <source>
        <dbReference type="Proteomes" id="UP000008311"/>
    </source>
</evidence>
<name>B9SJ45_RICCO</name>
<proteinExistence type="predicted"/>
<reference evidence="2" key="1">
    <citation type="journal article" date="2010" name="Nat. Biotechnol.">
        <title>Draft genome sequence of the oilseed species Ricinus communis.</title>
        <authorList>
            <person name="Chan A.P."/>
            <person name="Crabtree J."/>
            <person name="Zhao Q."/>
            <person name="Lorenzi H."/>
            <person name="Orvis J."/>
            <person name="Puiu D."/>
            <person name="Melake-Berhan A."/>
            <person name="Jones K.M."/>
            <person name="Redman J."/>
            <person name="Chen G."/>
            <person name="Cahoon E.B."/>
            <person name="Gedil M."/>
            <person name="Stanke M."/>
            <person name="Haas B.J."/>
            <person name="Wortman J.R."/>
            <person name="Fraser-Liggett C.M."/>
            <person name="Ravel J."/>
            <person name="Rabinowicz P.D."/>
        </authorList>
    </citation>
    <scope>NUCLEOTIDE SEQUENCE [LARGE SCALE GENOMIC DNA]</scope>
    <source>
        <strain evidence="2">cv. Hale</strain>
    </source>
</reference>
<dbReference type="Proteomes" id="UP000008311">
    <property type="component" value="Unassembled WGS sequence"/>
</dbReference>
<accession>B9SJ45</accession>
<dbReference type="InParanoid" id="B9SJ45"/>
<sequence length="69" mass="7580">MDKRGLSLINWETATSPRSNGGLGICKLQQANLAFLAKLGWRVLKNEEQFSVQVIGLISSIQLGMFLTS</sequence>
<protein>
    <recommendedName>
        <fullName evidence="3">RNase H type-1 domain-containing protein</fullName>
    </recommendedName>
</protein>
<evidence type="ECO:0008006" key="3">
    <source>
        <dbReference type="Google" id="ProtNLM"/>
    </source>
</evidence>
<dbReference type="EMBL" id="EQ973979">
    <property type="protein sequence ID" value="EEF36354.1"/>
    <property type="molecule type" value="Genomic_DNA"/>
</dbReference>
<dbReference type="AlphaFoldDB" id="B9SJ45"/>
<organism evidence="1 2">
    <name type="scientific">Ricinus communis</name>
    <name type="common">Castor bean</name>
    <dbReference type="NCBI Taxonomy" id="3988"/>
    <lineage>
        <taxon>Eukaryota</taxon>
        <taxon>Viridiplantae</taxon>
        <taxon>Streptophyta</taxon>
        <taxon>Embryophyta</taxon>
        <taxon>Tracheophyta</taxon>
        <taxon>Spermatophyta</taxon>
        <taxon>Magnoliopsida</taxon>
        <taxon>eudicotyledons</taxon>
        <taxon>Gunneridae</taxon>
        <taxon>Pentapetalae</taxon>
        <taxon>rosids</taxon>
        <taxon>fabids</taxon>
        <taxon>Malpighiales</taxon>
        <taxon>Euphorbiaceae</taxon>
        <taxon>Acalyphoideae</taxon>
        <taxon>Acalypheae</taxon>
        <taxon>Ricinus</taxon>
    </lineage>
</organism>
<gene>
    <name evidence="1" type="ORF">RCOM_0842990</name>
</gene>
<keyword evidence="2" id="KW-1185">Reference proteome</keyword>
<evidence type="ECO:0000313" key="1">
    <source>
        <dbReference type="EMBL" id="EEF36354.1"/>
    </source>
</evidence>